<evidence type="ECO:0000256" key="1">
    <source>
        <dbReference type="SAM" id="MobiDB-lite"/>
    </source>
</evidence>
<protein>
    <submittedName>
        <fullName evidence="3">Uncharacterized protein</fullName>
    </submittedName>
</protein>
<dbReference type="AlphaFoldDB" id="A0A1I7U180"/>
<dbReference type="Proteomes" id="UP000095282">
    <property type="component" value="Unplaced"/>
</dbReference>
<evidence type="ECO:0000313" key="3">
    <source>
        <dbReference type="WBParaSite" id="Csp11.Scaffold629.g13831.t1"/>
    </source>
</evidence>
<organism evidence="2 3">
    <name type="scientific">Caenorhabditis tropicalis</name>
    <dbReference type="NCBI Taxonomy" id="1561998"/>
    <lineage>
        <taxon>Eukaryota</taxon>
        <taxon>Metazoa</taxon>
        <taxon>Ecdysozoa</taxon>
        <taxon>Nematoda</taxon>
        <taxon>Chromadorea</taxon>
        <taxon>Rhabditida</taxon>
        <taxon>Rhabditina</taxon>
        <taxon>Rhabditomorpha</taxon>
        <taxon>Rhabditoidea</taxon>
        <taxon>Rhabditidae</taxon>
        <taxon>Peloderinae</taxon>
        <taxon>Caenorhabditis</taxon>
    </lineage>
</organism>
<keyword evidence="2" id="KW-1185">Reference proteome</keyword>
<name>A0A1I7U180_9PELO</name>
<evidence type="ECO:0000313" key="2">
    <source>
        <dbReference type="Proteomes" id="UP000095282"/>
    </source>
</evidence>
<sequence>MARNARTPPCPTPTPAPTIAPIPSIRIEKSKDENGISEEIVAAPKPSPPPRTVTYGNTLMPTSNRLPRQPRQTSLRSRKFFFKSSTENYCF</sequence>
<reference evidence="3" key="1">
    <citation type="submission" date="2016-11" db="UniProtKB">
        <authorList>
            <consortium name="WormBaseParasite"/>
        </authorList>
    </citation>
    <scope>IDENTIFICATION</scope>
</reference>
<proteinExistence type="predicted"/>
<feature type="region of interest" description="Disordered" evidence="1">
    <location>
        <begin position="1"/>
        <end position="51"/>
    </location>
</feature>
<dbReference type="eggNOG" id="ENOG502TIX0">
    <property type="taxonomic scope" value="Eukaryota"/>
</dbReference>
<feature type="compositionally biased region" description="Pro residues" evidence="1">
    <location>
        <begin position="8"/>
        <end position="20"/>
    </location>
</feature>
<accession>A0A1I7U180</accession>
<dbReference type="WBParaSite" id="Csp11.Scaffold629.g13831.t1">
    <property type="protein sequence ID" value="Csp11.Scaffold629.g13831.t1"/>
    <property type="gene ID" value="Csp11.Scaffold629.g13831"/>
</dbReference>